<organism evidence="1 2">
    <name type="scientific">Laccaria amethystina LaAM-08-1</name>
    <dbReference type="NCBI Taxonomy" id="1095629"/>
    <lineage>
        <taxon>Eukaryota</taxon>
        <taxon>Fungi</taxon>
        <taxon>Dikarya</taxon>
        <taxon>Basidiomycota</taxon>
        <taxon>Agaricomycotina</taxon>
        <taxon>Agaricomycetes</taxon>
        <taxon>Agaricomycetidae</taxon>
        <taxon>Agaricales</taxon>
        <taxon>Agaricineae</taxon>
        <taxon>Hydnangiaceae</taxon>
        <taxon>Laccaria</taxon>
    </lineage>
</organism>
<dbReference type="HOGENOM" id="CLU_2133922_0_0_1"/>
<protein>
    <submittedName>
        <fullName evidence="1">Unplaced genomic scaffold K443scaffold_67, whole genome shotgun sequence</fullName>
    </submittedName>
</protein>
<proteinExistence type="predicted"/>
<sequence>MLKLSALSVVCICRPPCRWPSYLPFSKLPNRGVPALSRIRPNEYSVSSPPSPLRVLRLTMVVVPITPPLFHPRSGTTQSIHSLTFRRKLSNSVYKKTRALPATRCQGERRVVK</sequence>
<dbReference type="AlphaFoldDB" id="A0A0C9XJQ7"/>
<gene>
    <name evidence="1" type="ORF">K443DRAFT_550400</name>
</gene>
<evidence type="ECO:0000313" key="1">
    <source>
        <dbReference type="EMBL" id="KIK01734.1"/>
    </source>
</evidence>
<accession>A0A0C9XJQ7</accession>
<name>A0A0C9XJQ7_9AGAR</name>
<evidence type="ECO:0000313" key="2">
    <source>
        <dbReference type="Proteomes" id="UP000054477"/>
    </source>
</evidence>
<dbReference type="Proteomes" id="UP000054477">
    <property type="component" value="Unassembled WGS sequence"/>
</dbReference>
<dbReference type="EMBL" id="KN838602">
    <property type="protein sequence ID" value="KIK01734.1"/>
    <property type="molecule type" value="Genomic_DNA"/>
</dbReference>
<reference evidence="1 2" key="1">
    <citation type="submission" date="2014-04" db="EMBL/GenBank/DDBJ databases">
        <authorList>
            <consortium name="DOE Joint Genome Institute"/>
            <person name="Kuo A."/>
            <person name="Kohler A."/>
            <person name="Nagy L.G."/>
            <person name="Floudas D."/>
            <person name="Copeland A."/>
            <person name="Barry K.W."/>
            <person name="Cichocki N."/>
            <person name="Veneault-Fourrey C."/>
            <person name="LaButti K."/>
            <person name="Lindquist E.A."/>
            <person name="Lipzen A."/>
            <person name="Lundell T."/>
            <person name="Morin E."/>
            <person name="Murat C."/>
            <person name="Sun H."/>
            <person name="Tunlid A."/>
            <person name="Henrissat B."/>
            <person name="Grigoriev I.V."/>
            <person name="Hibbett D.S."/>
            <person name="Martin F."/>
            <person name="Nordberg H.P."/>
            <person name="Cantor M.N."/>
            <person name="Hua S.X."/>
        </authorList>
    </citation>
    <scope>NUCLEOTIDE SEQUENCE [LARGE SCALE GENOMIC DNA]</scope>
    <source>
        <strain evidence="1 2">LaAM-08-1</strain>
    </source>
</reference>
<keyword evidence="2" id="KW-1185">Reference proteome</keyword>
<reference evidence="2" key="2">
    <citation type="submission" date="2015-01" db="EMBL/GenBank/DDBJ databases">
        <title>Evolutionary Origins and Diversification of the Mycorrhizal Mutualists.</title>
        <authorList>
            <consortium name="DOE Joint Genome Institute"/>
            <consortium name="Mycorrhizal Genomics Consortium"/>
            <person name="Kohler A."/>
            <person name="Kuo A."/>
            <person name="Nagy L.G."/>
            <person name="Floudas D."/>
            <person name="Copeland A."/>
            <person name="Barry K.W."/>
            <person name="Cichocki N."/>
            <person name="Veneault-Fourrey C."/>
            <person name="LaButti K."/>
            <person name="Lindquist E.A."/>
            <person name="Lipzen A."/>
            <person name="Lundell T."/>
            <person name="Morin E."/>
            <person name="Murat C."/>
            <person name="Riley R."/>
            <person name="Ohm R."/>
            <person name="Sun H."/>
            <person name="Tunlid A."/>
            <person name="Henrissat B."/>
            <person name="Grigoriev I.V."/>
            <person name="Hibbett D.S."/>
            <person name="Martin F."/>
        </authorList>
    </citation>
    <scope>NUCLEOTIDE SEQUENCE [LARGE SCALE GENOMIC DNA]</scope>
    <source>
        <strain evidence="2">LaAM-08-1</strain>
    </source>
</reference>